<evidence type="ECO:0000313" key="1">
    <source>
        <dbReference type="EMBL" id="KAF6138233.1"/>
    </source>
</evidence>
<organism evidence="1 2">
    <name type="scientific">Kingdonia uniflora</name>
    <dbReference type="NCBI Taxonomy" id="39325"/>
    <lineage>
        <taxon>Eukaryota</taxon>
        <taxon>Viridiplantae</taxon>
        <taxon>Streptophyta</taxon>
        <taxon>Embryophyta</taxon>
        <taxon>Tracheophyta</taxon>
        <taxon>Spermatophyta</taxon>
        <taxon>Magnoliopsida</taxon>
        <taxon>Ranunculales</taxon>
        <taxon>Circaeasteraceae</taxon>
        <taxon>Kingdonia</taxon>
    </lineage>
</organism>
<name>A0A7J7L6M3_9MAGN</name>
<comment type="caution">
    <text evidence="1">The sequence shown here is derived from an EMBL/GenBank/DDBJ whole genome shotgun (WGS) entry which is preliminary data.</text>
</comment>
<sequence length="69" mass="7553">MILLIIAGQVGTQRWRSLVASIYPVHMDVKIKNISVVGGADGISPSKMRASLIEMESSFQMLKVCGSFR</sequence>
<protein>
    <submittedName>
        <fullName evidence="1">Uncharacterized protein</fullName>
    </submittedName>
</protein>
<gene>
    <name evidence="1" type="ORF">GIB67_011073</name>
</gene>
<evidence type="ECO:0000313" key="2">
    <source>
        <dbReference type="Proteomes" id="UP000541444"/>
    </source>
</evidence>
<dbReference type="AlphaFoldDB" id="A0A7J7L6M3"/>
<accession>A0A7J7L6M3</accession>
<reference evidence="1 2" key="1">
    <citation type="journal article" date="2020" name="IScience">
        <title>Genome Sequencing of the Endangered Kingdonia uniflora (Circaeasteraceae, Ranunculales) Reveals Potential Mechanisms of Evolutionary Specialization.</title>
        <authorList>
            <person name="Sun Y."/>
            <person name="Deng T."/>
            <person name="Zhang A."/>
            <person name="Moore M.J."/>
            <person name="Landis J.B."/>
            <person name="Lin N."/>
            <person name="Zhang H."/>
            <person name="Zhang X."/>
            <person name="Huang J."/>
            <person name="Zhang X."/>
            <person name="Sun H."/>
            <person name="Wang H."/>
        </authorList>
    </citation>
    <scope>NUCLEOTIDE SEQUENCE [LARGE SCALE GENOMIC DNA]</scope>
    <source>
        <strain evidence="1">TB1705</strain>
        <tissue evidence="1">Leaf</tissue>
    </source>
</reference>
<dbReference type="Proteomes" id="UP000541444">
    <property type="component" value="Unassembled WGS sequence"/>
</dbReference>
<proteinExistence type="predicted"/>
<dbReference type="EMBL" id="JACGCM010002611">
    <property type="protein sequence ID" value="KAF6138233.1"/>
    <property type="molecule type" value="Genomic_DNA"/>
</dbReference>
<keyword evidence="2" id="KW-1185">Reference proteome</keyword>